<dbReference type="GO" id="GO:0003677">
    <property type="term" value="F:DNA binding"/>
    <property type="evidence" value="ECO:0007669"/>
    <property type="project" value="InterPro"/>
</dbReference>
<dbReference type="EMBL" id="CP108169">
    <property type="protein sequence ID" value="WTQ77895.1"/>
    <property type="molecule type" value="Genomic_DNA"/>
</dbReference>
<evidence type="ECO:0000256" key="1">
    <source>
        <dbReference type="ARBA" id="ARBA00022741"/>
    </source>
</evidence>
<name>A0AAU1M371_9ACTN</name>
<evidence type="ECO:0000256" key="4">
    <source>
        <dbReference type="ARBA" id="ARBA00022840"/>
    </source>
</evidence>
<accession>A0AAU1M371</accession>
<sequence>MADEVEVREGIRAALDARSNFLVEAGAGAGKTTALVEALLYLLDTRRSALEQAGKQIACITYTNVAKHQIKQRIAEDPLVYVGTIHEFLWSLIQDHQRELLDALIEYNQGLPRPQDMAEIASGLQIQYQDRGRRFADGKISHDEVLALATALIGSQSKLARIIAHRYPVVFVDEYQDTFPATVSLLLDHIVTAAGPACTVGFFGDSMQKIYNTGVGALERDDLVTFTMHSNHRCAKPIVEVLNRIRPDLIQQPDMDKTAGEVRLILKLPGAEDENPVQQARAVLETCGWPAKGVKYLSLTHRSIAAAHGYSNLLQLYSKRGSHGRDDLLEGTEPYAQFMKAIEELCAAYEAKEYAHLTTLLGTGPLTIRKHSDKAKINGILQKITAVRATGTVGDVLDAVTRAKLIAPPGRVKSIERTIGAEGLDERAQRDADFAASLRAVNYQEVVRLTQYRNELTPFSTQHGVKGDEYENVVVMIDDSAWNQFNVDRMLTGDDHRKERATRSRNLFYVCCSRAISRLAVVFVTPLSPRSEAVAREWFSGATVHD</sequence>
<evidence type="ECO:0000259" key="5">
    <source>
        <dbReference type="Pfam" id="PF00580"/>
    </source>
</evidence>
<proteinExistence type="predicted"/>
<dbReference type="SUPFAM" id="SSF52540">
    <property type="entry name" value="P-loop containing nucleoside triphosphate hydrolases"/>
    <property type="match status" value="1"/>
</dbReference>
<dbReference type="InterPro" id="IPR027417">
    <property type="entry name" value="P-loop_NTPase"/>
</dbReference>
<dbReference type="GO" id="GO:0005524">
    <property type="term" value="F:ATP binding"/>
    <property type="evidence" value="ECO:0007669"/>
    <property type="project" value="UniProtKB-KW"/>
</dbReference>
<evidence type="ECO:0000256" key="2">
    <source>
        <dbReference type="ARBA" id="ARBA00022801"/>
    </source>
</evidence>
<keyword evidence="3" id="KW-0347">Helicase</keyword>
<dbReference type="GO" id="GO:0043138">
    <property type="term" value="F:3'-5' DNA helicase activity"/>
    <property type="evidence" value="ECO:0007669"/>
    <property type="project" value="TreeGrafter"/>
</dbReference>
<evidence type="ECO:0000256" key="3">
    <source>
        <dbReference type="ARBA" id="ARBA00022806"/>
    </source>
</evidence>
<keyword evidence="1" id="KW-0547">Nucleotide-binding</keyword>
<dbReference type="AlphaFoldDB" id="A0AAU1M371"/>
<dbReference type="InterPro" id="IPR014016">
    <property type="entry name" value="UvrD-like_ATP-bd"/>
</dbReference>
<evidence type="ECO:0000313" key="6">
    <source>
        <dbReference type="EMBL" id="WTQ77895.1"/>
    </source>
</evidence>
<dbReference type="Gene3D" id="3.40.50.300">
    <property type="entry name" value="P-loop containing nucleotide triphosphate hydrolases"/>
    <property type="match status" value="2"/>
</dbReference>
<dbReference type="GO" id="GO:0016787">
    <property type="term" value="F:hydrolase activity"/>
    <property type="evidence" value="ECO:0007669"/>
    <property type="project" value="UniProtKB-KW"/>
</dbReference>
<feature type="domain" description="UvrD-like helicase ATP-binding" evidence="5">
    <location>
        <begin position="110"/>
        <end position="212"/>
    </location>
</feature>
<keyword evidence="4" id="KW-0067">ATP-binding</keyword>
<dbReference type="PANTHER" id="PTHR11070">
    <property type="entry name" value="UVRD / RECB / PCRA DNA HELICASE FAMILY MEMBER"/>
    <property type="match status" value="1"/>
</dbReference>
<dbReference type="InterPro" id="IPR000212">
    <property type="entry name" value="DNA_helicase_UvrD/REP"/>
</dbReference>
<reference evidence="6" key="1">
    <citation type="submission" date="2022-10" db="EMBL/GenBank/DDBJ databases">
        <title>The complete genomes of actinobacterial strains from the NBC collection.</title>
        <authorList>
            <person name="Joergensen T.S."/>
            <person name="Alvarez Arevalo M."/>
            <person name="Sterndorff E.B."/>
            <person name="Faurdal D."/>
            <person name="Vuksanovic O."/>
            <person name="Mourched A.-S."/>
            <person name="Charusanti P."/>
            <person name="Shaw S."/>
            <person name="Blin K."/>
            <person name="Weber T."/>
        </authorList>
    </citation>
    <scope>NUCLEOTIDE SEQUENCE</scope>
    <source>
        <strain evidence="6">NBC_00148</strain>
    </source>
</reference>
<feature type="domain" description="UvrD-like helicase ATP-binding" evidence="5">
    <location>
        <begin position="14"/>
        <end position="98"/>
    </location>
</feature>
<organism evidence="6">
    <name type="scientific">Streptomyces sp. NBC_00148</name>
    <dbReference type="NCBI Taxonomy" id="2903626"/>
    <lineage>
        <taxon>Bacteria</taxon>
        <taxon>Bacillati</taxon>
        <taxon>Actinomycetota</taxon>
        <taxon>Actinomycetes</taxon>
        <taxon>Kitasatosporales</taxon>
        <taxon>Streptomycetaceae</taxon>
        <taxon>Streptomyces</taxon>
    </lineage>
</organism>
<dbReference type="PANTHER" id="PTHR11070:SF2">
    <property type="entry name" value="ATP-DEPENDENT DNA HELICASE SRS2"/>
    <property type="match status" value="1"/>
</dbReference>
<dbReference type="GO" id="GO:0000725">
    <property type="term" value="P:recombinational repair"/>
    <property type="evidence" value="ECO:0007669"/>
    <property type="project" value="TreeGrafter"/>
</dbReference>
<keyword evidence="2" id="KW-0378">Hydrolase</keyword>
<protein>
    <submittedName>
        <fullName evidence="6">UvrD-helicase domain-containing protein</fullName>
    </submittedName>
</protein>
<gene>
    <name evidence="6" type="ORF">OG222_34250</name>
</gene>
<dbReference type="Pfam" id="PF00580">
    <property type="entry name" value="UvrD-helicase"/>
    <property type="match status" value="2"/>
</dbReference>